<keyword evidence="2" id="KW-0520">NAD</keyword>
<evidence type="ECO:0000256" key="3">
    <source>
        <dbReference type="SAM" id="Coils"/>
    </source>
</evidence>
<dbReference type="EMBL" id="JARGDH010000002">
    <property type="protein sequence ID" value="KAL0276014.1"/>
    <property type="molecule type" value="Genomic_DNA"/>
</dbReference>
<dbReference type="InterPro" id="IPR022383">
    <property type="entry name" value="Lactate/malate_DH_C"/>
</dbReference>
<dbReference type="Pfam" id="PF02866">
    <property type="entry name" value="Ldh_1_C"/>
    <property type="match status" value="1"/>
</dbReference>
<accession>A0AAW2I1F0</accession>
<evidence type="ECO:0000313" key="5">
    <source>
        <dbReference type="EMBL" id="KAL0276014.1"/>
    </source>
</evidence>
<dbReference type="SUPFAM" id="SSF56327">
    <property type="entry name" value="LDH C-terminal domain-like"/>
    <property type="match status" value="1"/>
</dbReference>
<reference evidence="5" key="1">
    <citation type="journal article" date="2024" name="Gigascience">
        <title>Chromosome-level genome of the poultry shaft louse Menopon gallinae provides insight into the host-switching and adaptive evolution of parasitic lice.</title>
        <authorList>
            <person name="Xu Y."/>
            <person name="Ma L."/>
            <person name="Liu S."/>
            <person name="Liang Y."/>
            <person name="Liu Q."/>
            <person name="He Z."/>
            <person name="Tian L."/>
            <person name="Duan Y."/>
            <person name="Cai W."/>
            <person name="Li H."/>
            <person name="Song F."/>
        </authorList>
    </citation>
    <scope>NUCLEOTIDE SEQUENCE</scope>
    <source>
        <strain evidence="5">Cailab_2023a</strain>
    </source>
</reference>
<evidence type="ECO:0000259" key="4">
    <source>
        <dbReference type="Pfam" id="PF02866"/>
    </source>
</evidence>
<dbReference type="GO" id="GO:0006099">
    <property type="term" value="P:tricarboxylic acid cycle"/>
    <property type="evidence" value="ECO:0007669"/>
    <property type="project" value="TreeGrafter"/>
</dbReference>
<dbReference type="Gene3D" id="3.90.110.10">
    <property type="entry name" value="Lactate dehydrogenase/glycoside hydrolase, family 4, C-terminal"/>
    <property type="match status" value="1"/>
</dbReference>
<name>A0AAW2I1F0_9NEOP</name>
<sequence length="485" mass="55371">MTPEIDSKQLFRKNAPIVAGLSEAFARFCPEACLVLITSPINSLLPVAGEVYELVTGEKPTSRLFGLTTLDVVRANTFTAEAVRRDPSNVIVPVIGGTSQDTIVPVISQMKPCCRIKHEEVIALTECVKQAEESLTDCQNCGTRGASSLSTAYAAFRFTSSLISALKGEQDIIECAYVQSNILPELEYMASPIKLGVCGMEYNYGYPRLSDRRRTEHDRWLERQLFYSMGSAVSFARGNVVESRRYYSRRTHRREISPLYPTRHPNVEVPIKCELNDGTPQKVDIEETKRRMKKYCAEIDELNKADSAMVRENIAEQSCELQTEESMQRVRRKAGRTRDRYRDREEREERLIRHIERREMLLEEMNELKKKNQQLELLVLAHLKRLEQPPPTGLRKLFQKTSSLLLEKWNILKKMILRNEPQQICKGGRGQCTGVYINRTVQSLDAKAGDCTEEDGEELTTDVKLPFLANLLRKFEAGRKDNGEQ</sequence>
<dbReference type="PANTHER" id="PTHR11540:SF16">
    <property type="entry name" value="MALATE DEHYDROGENASE, MITOCHONDRIAL"/>
    <property type="match status" value="1"/>
</dbReference>
<evidence type="ECO:0000256" key="1">
    <source>
        <dbReference type="ARBA" id="ARBA00023002"/>
    </source>
</evidence>
<dbReference type="InterPro" id="IPR015955">
    <property type="entry name" value="Lactate_DH/Glyco_Ohase_4_C"/>
</dbReference>
<dbReference type="AlphaFoldDB" id="A0AAW2I1F0"/>
<comment type="caution">
    <text evidence="5">The sequence shown here is derived from an EMBL/GenBank/DDBJ whole genome shotgun (WGS) entry which is preliminary data.</text>
</comment>
<feature type="coiled-coil region" evidence="3">
    <location>
        <begin position="338"/>
        <end position="385"/>
    </location>
</feature>
<evidence type="ECO:0000256" key="2">
    <source>
        <dbReference type="ARBA" id="ARBA00023027"/>
    </source>
</evidence>
<dbReference type="GO" id="GO:0005739">
    <property type="term" value="C:mitochondrion"/>
    <property type="evidence" value="ECO:0007669"/>
    <property type="project" value="TreeGrafter"/>
</dbReference>
<proteinExistence type="predicted"/>
<dbReference type="GO" id="GO:0030060">
    <property type="term" value="F:L-malate dehydrogenase (NAD+) activity"/>
    <property type="evidence" value="ECO:0007669"/>
    <property type="project" value="TreeGrafter"/>
</dbReference>
<dbReference type="PANTHER" id="PTHR11540">
    <property type="entry name" value="MALATE AND LACTATE DEHYDROGENASE"/>
    <property type="match status" value="1"/>
</dbReference>
<gene>
    <name evidence="5" type="ORF">PYX00_003701</name>
</gene>
<dbReference type="Gene3D" id="3.40.50.720">
    <property type="entry name" value="NAD(P)-binding Rossmann-like Domain"/>
    <property type="match status" value="1"/>
</dbReference>
<feature type="domain" description="Lactate/malate dehydrogenase C-terminal" evidence="4">
    <location>
        <begin position="68"/>
        <end position="215"/>
    </location>
</feature>
<keyword evidence="1" id="KW-0560">Oxidoreductase</keyword>
<organism evidence="5">
    <name type="scientific">Menopon gallinae</name>
    <name type="common">poultry shaft louse</name>
    <dbReference type="NCBI Taxonomy" id="328185"/>
    <lineage>
        <taxon>Eukaryota</taxon>
        <taxon>Metazoa</taxon>
        <taxon>Ecdysozoa</taxon>
        <taxon>Arthropoda</taxon>
        <taxon>Hexapoda</taxon>
        <taxon>Insecta</taxon>
        <taxon>Pterygota</taxon>
        <taxon>Neoptera</taxon>
        <taxon>Paraneoptera</taxon>
        <taxon>Psocodea</taxon>
        <taxon>Troctomorpha</taxon>
        <taxon>Phthiraptera</taxon>
        <taxon>Amblycera</taxon>
        <taxon>Menoponidae</taxon>
        <taxon>Menopon</taxon>
    </lineage>
</organism>
<keyword evidence="3" id="KW-0175">Coiled coil</keyword>
<protein>
    <recommendedName>
        <fullName evidence="4">Lactate/malate dehydrogenase C-terminal domain-containing protein</fullName>
    </recommendedName>
</protein>